<dbReference type="SUPFAM" id="SSF55874">
    <property type="entry name" value="ATPase domain of HSP90 chaperone/DNA topoisomerase II/histidine kinase"/>
    <property type="match status" value="1"/>
</dbReference>
<dbReference type="Pfam" id="PF06580">
    <property type="entry name" value="His_kinase"/>
    <property type="match status" value="1"/>
</dbReference>
<feature type="transmembrane region" description="Helical" evidence="1">
    <location>
        <begin position="70"/>
        <end position="97"/>
    </location>
</feature>
<gene>
    <name evidence="3" type="ORF">OK345_02720</name>
</gene>
<keyword evidence="1" id="KW-0472">Membrane</keyword>
<evidence type="ECO:0000259" key="2">
    <source>
        <dbReference type="Pfam" id="PF06580"/>
    </source>
</evidence>
<dbReference type="EMBL" id="JAPCHY010000002">
    <property type="protein sequence ID" value="MCW4471418.1"/>
    <property type="molecule type" value="Genomic_DNA"/>
</dbReference>
<dbReference type="InterPro" id="IPR010559">
    <property type="entry name" value="Sig_transdc_His_kin_internal"/>
</dbReference>
<dbReference type="PANTHER" id="PTHR34220">
    <property type="entry name" value="SENSOR HISTIDINE KINASE YPDA"/>
    <property type="match status" value="1"/>
</dbReference>
<feature type="transmembrane region" description="Helical" evidence="1">
    <location>
        <begin position="30"/>
        <end position="49"/>
    </location>
</feature>
<name>A0ABT3JSM4_9XANT</name>
<dbReference type="GO" id="GO:0016301">
    <property type="term" value="F:kinase activity"/>
    <property type="evidence" value="ECO:0007669"/>
    <property type="project" value="UniProtKB-KW"/>
</dbReference>
<evidence type="ECO:0000313" key="4">
    <source>
        <dbReference type="Proteomes" id="UP001209922"/>
    </source>
</evidence>
<dbReference type="InterPro" id="IPR050640">
    <property type="entry name" value="Bact_2-comp_sensor_kinase"/>
</dbReference>
<accession>A0ABT3JSM4</accession>
<keyword evidence="4" id="KW-1185">Reference proteome</keyword>
<keyword evidence="1" id="KW-1133">Transmembrane helix</keyword>
<dbReference type="InterPro" id="IPR036890">
    <property type="entry name" value="HATPase_C_sf"/>
</dbReference>
<feature type="domain" description="Signal transduction histidine kinase internal region" evidence="2">
    <location>
        <begin position="161"/>
        <end position="239"/>
    </location>
</feature>
<feature type="transmembrane region" description="Helical" evidence="1">
    <location>
        <begin position="117"/>
        <end position="137"/>
    </location>
</feature>
<evidence type="ECO:0000256" key="1">
    <source>
        <dbReference type="SAM" id="Phobius"/>
    </source>
</evidence>
<comment type="caution">
    <text evidence="3">The sequence shown here is derived from an EMBL/GenBank/DDBJ whole genome shotgun (WGS) entry which is preliminary data.</text>
</comment>
<organism evidence="3 4">
    <name type="scientific">Xanthomonas chitinilytica</name>
    <dbReference type="NCBI Taxonomy" id="2989819"/>
    <lineage>
        <taxon>Bacteria</taxon>
        <taxon>Pseudomonadati</taxon>
        <taxon>Pseudomonadota</taxon>
        <taxon>Gammaproteobacteria</taxon>
        <taxon>Lysobacterales</taxon>
        <taxon>Lysobacteraceae</taxon>
        <taxon>Xanthomonas</taxon>
    </lineage>
</organism>
<reference evidence="3 4" key="1">
    <citation type="submission" date="2022-10" db="EMBL/GenBank/DDBJ databases">
        <title>Xanthomonas sp. H13-6.</title>
        <authorList>
            <person name="Liu X."/>
            <person name="Deng Z."/>
            <person name="Jiang Y."/>
            <person name="Yu T."/>
            <person name="Ai J."/>
        </authorList>
    </citation>
    <scope>NUCLEOTIDE SEQUENCE [LARGE SCALE GENOMIC DNA]</scope>
    <source>
        <strain evidence="3 4">H13-6</strain>
    </source>
</reference>
<keyword evidence="3" id="KW-0808">Transferase</keyword>
<keyword evidence="1" id="KW-0812">Transmembrane</keyword>
<feature type="transmembrane region" description="Helical" evidence="1">
    <location>
        <begin position="7"/>
        <end position="24"/>
    </location>
</feature>
<sequence>MASDRFWWFNTLAWLPYVALNLFLGGTFAGWYSGMVLITVALGAGLYLASGLIRAVALRRGWLQRDGLALALRLAAGIAIGATAIQAMIALVLVPALQLGWVELPGNRADYRPAAALGYWFNTAIVLTLWVAAWVGWRALRRARDSELARLRAESQRLALEHEALRARLNPHFVFNALNNLRALINEDPARAREMVTRLSNTLRHALEHNRGEWVSVAEELRVVDDYLAIEAVHYEERLRIRRQVDPEALEAQLPAMALQLLVENAIKHGIAVTPGGGELGIRIARVGDVLEVEVGNPADPVASAPGHGVGLAYLRSQLAGTNGAGIPRGRFALERVDEGMRARLEIPQ</sequence>
<dbReference type="Gene3D" id="3.30.565.10">
    <property type="entry name" value="Histidine kinase-like ATPase, C-terminal domain"/>
    <property type="match status" value="1"/>
</dbReference>
<keyword evidence="3" id="KW-0418">Kinase</keyword>
<protein>
    <submittedName>
        <fullName evidence="3">Histidine kinase</fullName>
    </submittedName>
</protein>
<evidence type="ECO:0000313" key="3">
    <source>
        <dbReference type="EMBL" id="MCW4471418.1"/>
    </source>
</evidence>
<dbReference type="PANTHER" id="PTHR34220:SF7">
    <property type="entry name" value="SENSOR HISTIDINE KINASE YPDA"/>
    <property type="match status" value="1"/>
</dbReference>
<proteinExistence type="predicted"/>
<dbReference type="Proteomes" id="UP001209922">
    <property type="component" value="Unassembled WGS sequence"/>
</dbReference>